<dbReference type="SUPFAM" id="SSF54913">
    <property type="entry name" value="GlnB-like"/>
    <property type="match status" value="1"/>
</dbReference>
<evidence type="ECO:0000313" key="3">
    <source>
        <dbReference type="Proteomes" id="UP000249746"/>
    </source>
</evidence>
<dbReference type="PANTHER" id="PTHR23419:SF8">
    <property type="entry name" value="FI09726P"/>
    <property type="match status" value="1"/>
</dbReference>
<dbReference type="InterPro" id="IPR011322">
    <property type="entry name" value="N-reg_PII-like_a/b"/>
</dbReference>
<dbReference type="AlphaFoldDB" id="A0A2W6MX46"/>
<comment type="similarity">
    <text evidence="1">Belongs to the CutA family.</text>
</comment>
<accession>A0A2W6MX46</accession>
<dbReference type="InterPro" id="IPR004323">
    <property type="entry name" value="Ion_tolerance_CutA"/>
</dbReference>
<dbReference type="OrthoDB" id="5329726at2"/>
<proteinExistence type="inferred from homology"/>
<dbReference type="GO" id="GO:0005507">
    <property type="term" value="F:copper ion binding"/>
    <property type="evidence" value="ECO:0007669"/>
    <property type="project" value="TreeGrafter"/>
</dbReference>
<protein>
    <recommendedName>
        <fullName evidence="4">Divalent-cation tolerance protein CutA</fullName>
    </recommendedName>
</protein>
<sequence length="102" mass="12371">MLLVQTTYPLEGYQEFISSIIKKDFVSCIQAYKISSIYFWEGKWQNEEEMLISFKTKKKLFKKFKKEILKNHIYEIPQIIALKAKKVDKNYNKWHKNAIKFK</sequence>
<dbReference type="RefSeq" id="WP_111228846.1">
    <property type="nucleotide sequence ID" value="NZ_NBIU01000001.1"/>
</dbReference>
<evidence type="ECO:0008006" key="4">
    <source>
        <dbReference type="Google" id="ProtNLM"/>
    </source>
</evidence>
<dbReference type="GO" id="GO:0010038">
    <property type="term" value="P:response to metal ion"/>
    <property type="evidence" value="ECO:0007669"/>
    <property type="project" value="InterPro"/>
</dbReference>
<dbReference type="InterPro" id="IPR015867">
    <property type="entry name" value="N-reg_PII/ATP_PRibTrfase_C"/>
</dbReference>
<dbReference type="PANTHER" id="PTHR23419">
    <property type="entry name" value="DIVALENT CATION TOLERANCE CUTA-RELATED"/>
    <property type="match status" value="1"/>
</dbReference>
<organism evidence="2 3">
    <name type="scientific">Helicobacter valdiviensis</name>
    <dbReference type="NCBI Taxonomy" id="1458358"/>
    <lineage>
        <taxon>Bacteria</taxon>
        <taxon>Pseudomonadati</taxon>
        <taxon>Campylobacterota</taxon>
        <taxon>Epsilonproteobacteria</taxon>
        <taxon>Campylobacterales</taxon>
        <taxon>Helicobacteraceae</taxon>
        <taxon>Helicobacter</taxon>
    </lineage>
</organism>
<dbReference type="Proteomes" id="UP000249746">
    <property type="component" value="Unassembled WGS sequence"/>
</dbReference>
<dbReference type="Gene3D" id="3.30.70.120">
    <property type="match status" value="1"/>
</dbReference>
<comment type="caution">
    <text evidence="2">The sequence shown here is derived from an EMBL/GenBank/DDBJ whole genome shotgun (WGS) entry which is preliminary data.</text>
</comment>
<dbReference type="Pfam" id="PF03091">
    <property type="entry name" value="CutA1"/>
    <property type="match status" value="1"/>
</dbReference>
<gene>
    <name evidence="2" type="ORF">B6S12_00435</name>
</gene>
<name>A0A2W6MX46_9HELI</name>
<reference evidence="2 3" key="1">
    <citation type="submission" date="2017-03" db="EMBL/GenBank/DDBJ databases">
        <title>Genomic and clinical evidence uncovers the enterohepatic species Helicobacter valdiviensis as a potential human intestinal pathogen.</title>
        <authorList>
            <person name="Fresia P."/>
            <person name="Jara R."/>
            <person name="Sierra R."/>
            <person name="Ferres I."/>
            <person name="Greif G."/>
            <person name="Iraola G."/>
            <person name="Collado L."/>
        </authorList>
    </citation>
    <scope>NUCLEOTIDE SEQUENCE [LARGE SCALE GENOMIC DNA]</scope>
    <source>
        <strain evidence="2 3">WBE14</strain>
    </source>
</reference>
<evidence type="ECO:0000256" key="1">
    <source>
        <dbReference type="ARBA" id="ARBA00010169"/>
    </source>
</evidence>
<evidence type="ECO:0000313" key="2">
    <source>
        <dbReference type="EMBL" id="PZT49095.1"/>
    </source>
</evidence>
<dbReference type="EMBL" id="NBIU01000001">
    <property type="protein sequence ID" value="PZT49095.1"/>
    <property type="molecule type" value="Genomic_DNA"/>
</dbReference>
<keyword evidence="3" id="KW-1185">Reference proteome</keyword>